<dbReference type="RefSeq" id="WP_184496338.1">
    <property type="nucleotide sequence ID" value="NZ_JACIJO010000003.1"/>
</dbReference>
<name>A0A841MS73_9BACT</name>
<dbReference type="SUPFAM" id="SSF143422">
    <property type="entry name" value="Transposase IS200-like"/>
    <property type="match status" value="1"/>
</dbReference>
<dbReference type="Proteomes" id="UP000588604">
    <property type="component" value="Unassembled WGS sequence"/>
</dbReference>
<comment type="caution">
    <text evidence="2">The sequence shown here is derived from an EMBL/GenBank/DDBJ whole genome shotgun (WGS) entry which is preliminary data.</text>
</comment>
<evidence type="ECO:0000313" key="2">
    <source>
        <dbReference type="EMBL" id="MBB6327514.1"/>
    </source>
</evidence>
<proteinExistence type="predicted"/>
<accession>A0A841MS73</accession>
<dbReference type="SMART" id="SM01321">
    <property type="entry name" value="Y1_Tnp"/>
    <property type="match status" value="1"/>
</dbReference>
<dbReference type="InterPro" id="IPR002686">
    <property type="entry name" value="Transposase_17"/>
</dbReference>
<protein>
    <submittedName>
        <fullName evidence="2">REP element-mobilizing transposase RayT</fullName>
    </submittedName>
</protein>
<dbReference type="Gene3D" id="3.30.70.1290">
    <property type="entry name" value="Transposase IS200-like"/>
    <property type="match status" value="1"/>
</dbReference>
<sequence length="188" mass="21556">MNEKSRKSPRLASWDYGTEASYFITICCKNREHFFGEIIKNKMQLTPAGAIASVFWYEIKNHAKNIELGEFVIMPNHIHGILILKGDDNDVGTRQNDDVGTTQNDVGTTHALSLQPSSNRFQNQGKNTVSSIVGSYKSAVTKYCNLLDLPMGWQSRFHDHIIRNEDSFHRISQYIRNNPANWVEDKFY</sequence>
<dbReference type="PANTHER" id="PTHR36966:SF1">
    <property type="entry name" value="REP-ASSOCIATED TYROSINE TRANSPOSASE"/>
    <property type="match status" value="1"/>
</dbReference>
<dbReference type="AlphaFoldDB" id="A0A841MS73"/>
<reference evidence="2 3" key="1">
    <citation type="submission" date="2020-08" db="EMBL/GenBank/DDBJ databases">
        <title>Genomic Encyclopedia of Type Strains, Phase IV (KMG-IV): sequencing the most valuable type-strain genomes for metagenomic binning, comparative biology and taxonomic classification.</title>
        <authorList>
            <person name="Goeker M."/>
        </authorList>
    </citation>
    <scope>NUCLEOTIDE SEQUENCE [LARGE SCALE GENOMIC DNA]</scope>
    <source>
        <strain evidence="2 3">DSM 102044</strain>
    </source>
</reference>
<evidence type="ECO:0000313" key="3">
    <source>
        <dbReference type="Proteomes" id="UP000588604"/>
    </source>
</evidence>
<evidence type="ECO:0000259" key="1">
    <source>
        <dbReference type="SMART" id="SM01321"/>
    </source>
</evidence>
<dbReference type="GO" id="GO:0004803">
    <property type="term" value="F:transposase activity"/>
    <property type="evidence" value="ECO:0007669"/>
    <property type="project" value="InterPro"/>
</dbReference>
<dbReference type="EMBL" id="JACIJO010000003">
    <property type="protein sequence ID" value="MBB6327514.1"/>
    <property type="molecule type" value="Genomic_DNA"/>
</dbReference>
<organism evidence="2 3">
    <name type="scientific">Algoriphagus iocasae</name>
    <dbReference type="NCBI Taxonomy" id="1836499"/>
    <lineage>
        <taxon>Bacteria</taxon>
        <taxon>Pseudomonadati</taxon>
        <taxon>Bacteroidota</taxon>
        <taxon>Cytophagia</taxon>
        <taxon>Cytophagales</taxon>
        <taxon>Cyclobacteriaceae</taxon>
        <taxon>Algoriphagus</taxon>
    </lineage>
</organism>
<gene>
    <name evidence="2" type="ORF">FHS59_003157</name>
</gene>
<keyword evidence="3" id="KW-1185">Reference proteome</keyword>
<dbReference type="GO" id="GO:0006313">
    <property type="term" value="P:DNA transposition"/>
    <property type="evidence" value="ECO:0007669"/>
    <property type="project" value="InterPro"/>
</dbReference>
<dbReference type="GO" id="GO:0043565">
    <property type="term" value="F:sequence-specific DNA binding"/>
    <property type="evidence" value="ECO:0007669"/>
    <property type="project" value="TreeGrafter"/>
</dbReference>
<dbReference type="InterPro" id="IPR052715">
    <property type="entry name" value="RAYT_transposase"/>
</dbReference>
<dbReference type="InterPro" id="IPR036515">
    <property type="entry name" value="Transposase_17_sf"/>
</dbReference>
<dbReference type="PANTHER" id="PTHR36966">
    <property type="entry name" value="REP-ASSOCIATED TYROSINE TRANSPOSASE"/>
    <property type="match status" value="1"/>
</dbReference>
<feature type="domain" description="Transposase IS200-like" evidence="1">
    <location>
        <begin position="17"/>
        <end position="178"/>
    </location>
</feature>